<dbReference type="Gene3D" id="3.10.110.10">
    <property type="entry name" value="Ubiquitin Conjugating Enzyme"/>
    <property type="match status" value="1"/>
</dbReference>
<accession>A0AAV2CSF3</accession>
<keyword evidence="10" id="KW-1185">Reference proteome</keyword>
<dbReference type="SUPFAM" id="SSF54495">
    <property type="entry name" value="UBC-like"/>
    <property type="match status" value="1"/>
</dbReference>
<feature type="domain" description="UBC core" evidence="8">
    <location>
        <begin position="6"/>
        <end position="161"/>
    </location>
</feature>
<dbReference type="CDD" id="cd23805">
    <property type="entry name" value="UBCc_UBE2T"/>
    <property type="match status" value="1"/>
</dbReference>
<evidence type="ECO:0000256" key="4">
    <source>
        <dbReference type="ARBA" id="ARBA00022786"/>
    </source>
</evidence>
<feature type="region of interest" description="Disordered" evidence="7">
    <location>
        <begin position="372"/>
        <end position="402"/>
    </location>
</feature>
<evidence type="ECO:0000256" key="6">
    <source>
        <dbReference type="PROSITE-ProRule" id="PRU10133"/>
    </source>
</evidence>
<dbReference type="PROSITE" id="PS00183">
    <property type="entry name" value="UBC_1"/>
    <property type="match status" value="1"/>
</dbReference>
<dbReference type="PANTHER" id="PTHR24068">
    <property type="entry name" value="UBIQUITIN-CONJUGATING ENZYME E2"/>
    <property type="match status" value="1"/>
</dbReference>
<evidence type="ECO:0000259" key="8">
    <source>
        <dbReference type="PROSITE" id="PS50127"/>
    </source>
</evidence>
<keyword evidence="2" id="KW-0808">Transferase</keyword>
<feature type="active site" description="Glycyl thioester intermediate" evidence="6">
    <location>
        <position position="95"/>
    </location>
</feature>
<keyword evidence="5" id="KW-0067">ATP-binding</keyword>
<dbReference type="InterPro" id="IPR023313">
    <property type="entry name" value="UBQ-conjugating_AS"/>
</dbReference>
<dbReference type="EC" id="2.3.2.23" evidence="1"/>
<feature type="compositionally biased region" description="Low complexity" evidence="7">
    <location>
        <begin position="307"/>
        <end position="328"/>
    </location>
</feature>
<evidence type="ECO:0000256" key="7">
    <source>
        <dbReference type="SAM" id="MobiDB-lite"/>
    </source>
</evidence>
<dbReference type="AlphaFoldDB" id="A0AAV2CSF3"/>
<keyword evidence="4" id="KW-0833">Ubl conjugation pathway</keyword>
<dbReference type="EMBL" id="OZ034814">
    <property type="protein sequence ID" value="CAL1359503.1"/>
    <property type="molecule type" value="Genomic_DNA"/>
</dbReference>
<dbReference type="Pfam" id="PF00179">
    <property type="entry name" value="UQ_con"/>
    <property type="match status" value="1"/>
</dbReference>
<dbReference type="PROSITE" id="PS50127">
    <property type="entry name" value="UBC_2"/>
    <property type="match status" value="1"/>
</dbReference>
<dbReference type="FunFam" id="3.10.110.10:FF:000041">
    <property type="entry name" value="Ubiquitin-conjugating enzyme E2 T"/>
    <property type="match status" value="1"/>
</dbReference>
<evidence type="ECO:0000256" key="2">
    <source>
        <dbReference type="ARBA" id="ARBA00022679"/>
    </source>
</evidence>
<reference evidence="9 10" key="1">
    <citation type="submission" date="2024-04" db="EMBL/GenBank/DDBJ databases">
        <authorList>
            <person name="Fracassetti M."/>
        </authorList>
    </citation>
    <scope>NUCLEOTIDE SEQUENCE [LARGE SCALE GENOMIC DNA]</scope>
</reference>
<dbReference type="GO" id="GO:0005524">
    <property type="term" value="F:ATP binding"/>
    <property type="evidence" value="ECO:0007669"/>
    <property type="project" value="UniProtKB-KW"/>
</dbReference>
<dbReference type="Proteomes" id="UP001497516">
    <property type="component" value="Chromosome 10"/>
</dbReference>
<sequence length="489" mass="53276">MAQAARLSLRLQRELKLLLSDPPPSTTFPFLSGGSDLSSLTTIEAHMEGPEGTVYAKGTFKIKIQVLERYPFQPPVVTFATPIYHPNIDTGGRICLDILNLPPKGAWQPSLNISTVITSIMLLLSEPNPDDGLMCEASREYKYNRQAFDQKARAMTEKHARSGVGVQNLGNQSAHVHTDLTNMVAEGVKSESKVESVVGVPSDNTPSMISKKLSLEASTSSCHERDNDRGTNEVLKDESFMQKPAKASYGGALKGNSDINAARRYNKLSMSRSKLSIVTKDENASMDALESKHLQSAEQNPPPSLPMPSTWPHSNLSTGSSASSMSLHGANVDSKEVCKKASYVGKKLSLGHKGSSSLSRKTADKENIKPMETLLSSGQQSPRRKSTSSGRKPSLVPLTQLQQESNVANSYTCLPLQNRSDEVLTKSKSSCPEHGDRIACDTRHCGQEESLPPATDSIIVLDSEDSEEETGLTRPTLRLRMLKRRKSQA</sequence>
<dbReference type="InterPro" id="IPR000608">
    <property type="entry name" value="UBC"/>
</dbReference>
<evidence type="ECO:0000256" key="1">
    <source>
        <dbReference type="ARBA" id="ARBA00012486"/>
    </source>
</evidence>
<dbReference type="SMART" id="SM00212">
    <property type="entry name" value="UBCc"/>
    <property type="match status" value="1"/>
</dbReference>
<protein>
    <recommendedName>
        <fullName evidence="1">E2 ubiquitin-conjugating enzyme</fullName>
        <ecNumber evidence="1">2.3.2.23</ecNumber>
    </recommendedName>
</protein>
<gene>
    <name evidence="9" type="ORF">LTRI10_LOCUS6983</name>
</gene>
<evidence type="ECO:0000256" key="5">
    <source>
        <dbReference type="ARBA" id="ARBA00022840"/>
    </source>
</evidence>
<keyword evidence="3" id="KW-0547">Nucleotide-binding</keyword>
<organism evidence="9 10">
    <name type="scientific">Linum trigynum</name>
    <dbReference type="NCBI Taxonomy" id="586398"/>
    <lineage>
        <taxon>Eukaryota</taxon>
        <taxon>Viridiplantae</taxon>
        <taxon>Streptophyta</taxon>
        <taxon>Embryophyta</taxon>
        <taxon>Tracheophyta</taxon>
        <taxon>Spermatophyta</taxon>
        <taxon>Magnoliopsida</taxon>
        <taxon>eudicotyledons</taxon>
        <taxon>Gunneridae</taxon>
        <taxon>Pentapetalae</taxon>
        <taxon>rosids</taxon>
        <taxon>fabids</taxon>
        <taxon>Malpighiales</taxon>
        <taxon>Linaceae</taxon>
        <taxon>Linum</taxon>
    </lineage>
</organism>
<feature type="region of interest" description="Disordered" evidence="7">
    <location>
        <begin position="292"/>
        <end position="328"/>
    </location>
</feature>
<dbReference type="GO" id="GO:0061631">
    <property type="term" value="F:ubiquitin conjugating enzyme activity"/>
    <property type="evidence" value="ECO:0007669"/>
    <property type="project" value="UniProtKB-EC"/>
</dbReference>
<dbReference type="InterPro" id="IPR016135">
    <property type="entry name" value="UBQ-conjugating_enzyme/RWD"/>
</dbReference>
<evidence type="ECO:0000256" key="3">
    <source>
        <dbReference type="ARBA" id="ARBA00022741"/>
    </source>
</evidence>
<feature type="compositionally biased region" description="Polar residues" evidence="7">
    <location>
        <begin position="374"/>
        <end position="402"/>
    </location>
</feature>
<name>A0AAV2CSF3_9ROSI</name>
<proteinExistence type="predicted"/>
<evidence type="ECO:0000313" key="10">
    <source>
        <dbReference type="Proteomes" id="UP001497516"/>
    </source>
</evidence>
<evidence type="ECO:0000313" key="9">
    <source>
        <dbReference type="EMBL" id="CAL1359503.1"/>
    </source>
</evidence>